<organism evidence="3 4">
    <name type="scientific">Candidatus Alectryocaccomicrobium excrementavium</name>
    <dbReference type="NCBI Taxonomy" id="2840668"/>
    <lineage>
        <taxon>Bacteria</taxon>
        <taxon>Bacillati</taxon>
        <taxon>Bacillota</taxon>
        <taxon>Clostridia</taxon>
        <taxon>Candidatus Alectryocaccomicrobium</taxon>
    </lineage>
</organism>
<evidence type="ECO:0000256" key="2">
    <source>
        <dbReference type="SAM" id="SignalP"/>
    </source>
</evidence>
<gene>
    <name evidence="3" type="ORF">IAA84_00165</name>
</gene>
<comment type="caution">
    <text evidence="3">The sequence shown here is derived from an EMBL/GenBank/DDBJ whole genome shotgun (WGS) entry which is preliminary data.</text>
</comment>
<reference evidence="3" key="2">
    <citation type="journal article" date="2021" name="PeerJ">
        <title>Extensive microbial diversity within the chicken gut microbiome revealed by metagenomics and culture.</title>
        <authorList>
            <person name="Gilroy R."/>
            <person name="Ravi A."/>
            <person name="Getino M."/>
            <person name="Pursley I."/>
            <person name="Horton D.L."/>
            <person name="Alikhan N.F."/>
            <person name="Baker D."/>
            <person name="Gharbi K."/>
            <person name="Hall N."/>
            <person name="Watson M."/>
            <person name="Adriaenssens E.M."/>
            <person name="Foster-Nyarko E."/>
            <person name="Jarju S."/>
            <person name="Secka A."/>
            <person name="Antonio M."/>
            <person name="Oren A."/>
            <person name="Chaudhuri R.R."/>
            <person name="La Ragione R."/>
            <person name="Hildebrand F."/>
            <person name="Pallen M.J."/>
        </authorList>
    </citation>
    <scope>NUCLEOTIDE SEQUENCE</scope>
    <source>
        <strain evidence="3">13766</strain>
    </source>
</reference>
<proteinExistence type="predicted"/>
<evidence type="ECO:0000256" key="1">
    <source>
        <dbReference type="ARBA" id="ARBA00022729"/>
    </source>
</evidence>
<dbReference type="Gene3D" id="3.40.190.10">
    <property type="entry name" value="Periplasmic binding protein-like II"/>
    <property type="match status" value="2"/>
</dbReference>
<sequence length="506" mass="56508">MKKLLVLALALSMALSMVPVIAESDTATEPTATFSIWTWLGSAEGWGCETYDQIACFQEAEAATQTDIVWEIESDTSTFDLMMSSGDTTDGIYYAWNPVRTATYSQAGLIVDIAPYIAENMPNLNALIESDPLIKKQLTSADGGIYFVPWVTADKSLVYGEGFGIRADWLEKVGMEMPTTTDELYAVLKAFRDQDVNGNGQNDEIITGYPSQINRLAYAFGTADDWHYAEDGVTVVYGPMTDNYKEWLKFMNTLYNDGILDPDYFMNDSDIYMSKVQEDRVGLYCDNPGVFGTMMKDGAANGLDLEYVPMPYIGGQNLSSAARRYVQPYGVAISSSCEDVGRFLQYLDFFFTEEGNTLLNWGVEGVSYEVVDGVKTYTDEVLNNEIYEASTALSQYAHPTFVGVQSGEADMALLSEEQRAFKETWAQSDASLAIEPFLAFTEEETDINTQKETDLTTARSSWRDKFITGERDIETEWDAYLEELRAYGVEELLAVRQAASDRYNAK</sequence>
<reference evidence="3" key="1">
    <citation type="submission" date="2020-10" db="EMBL/GenBank/DDBJ databases">
        <authorList>
            <person name="Gilroy R."/>
        </authorList>
    </citation>
    <scope>NUCLEOTIDE SEQUENCE</scope>
    <source>
        <strain evidence="3">13766</strain>
    </source>
</reference>
<evidence type="ECO:0000313" key="3">
    <source>
        <dbReference type="EMBL" id="HIS91413.1"/>
    </source>
</evidence>
<dbReference type="SUPFAM" id="SSF53850">
    <property type="entry name" value="Periplasmic binding protein-like II"/>
    <property type="match status" value="1"/>
</dbReference>
<dbReference type="PANTHER" id="PTHR43649">
    <property type="entry name" value="ARABINOSE-BINDING PROTEIN-RELATED"/>
    <property type="match status" value="1"/>
</dbReference>
<dbReference type="EMBL" id="DVJN01000003">
    <property type="protein sequence ID" value="HIS91413.1"/>
    <property type="molecule type" value="Genomic_DNA"/>
</dbReference>
<evidence type="ECO:0000313" key="4">
    <source>
        <dbReference type="Proteomes" id="UP000824140"/>
    </source>
</evidence>
<name>A0A9D1FXL0_9FIRM</name>
<dbReference type="AlphaFoldDB" id="A0A9D1FXL0"/>
<protein>
    <submittedName>
        <fullName evidence="3">Extracellular solute-binding protein</fullName>
    </submittedName>
</protein>
<feature type="signal peptide" evidence="2">
    <location>
        <begin position="1"/>
        <end position="22"/>
    </location>
</feature>
<keyword evidence="1 2" id="KW-0732">Signal</keyword>
<accession>A0A9D1FXL0</accession>
<dbReference type="PANTHER" id="PTHR43649:SF33">
    <property type="entry name" value="POLYGALACTURONAN_RHAMNOGALACTURONAN-BINDING PROTEIN YTCQ"/>
    <property type="match status" value="1"/>
</dbReference>
<dbReference type="Proteomes" id="UP000824140">
    <property type="component" value="Unassembled WGS sequence"/>
</dbReference>
<dbReference type="InterPro" id="IPR050490">
    <property type="entry name" value="Bact_solute-bd_prot1"/>
</dbReference>
<feature type="chain" id="PRO_5038680258" evidence="2">
    <location>
        <begin position="23"/>
        <end position="506"/>
    </location>
</feature>